<dbReference type="HOGENOM" id="CLU_1759788_0_0_1"/>
<evidence type="ECO:0000313" key="1">
    <source>
        <dbReference type="EMBL" id="ERZ98169.1"/>
    </source>
</evidence>
<gene>
    <name evidence="1" type="ORF">GLOINDRAFT_88619</name>
</gene>
<proteinExistence type="predicted"/>
<dbReference type="AlphaFoldDB" id="U9SQJ4"/>
<reference evidence="1" key="1">
    <citation type="submission" date="2013-07" db="EMBL/GenBank/DDBJ databases">
        <title>The genome of an arbuscular mycorrhizal fungus provides insights into the evolution of the oldest plant symbiosis.</title>
        <authorList>
            <consortium name="DOE Joint Genome Institute"/>
            <person name="Tisserant E."/>
            <person name="Malbreil M."/>
            <person name="Kuo A."/>
            <person name="Kohler A."/>
            <person name="Symeonidi A."/>
            <person name="Balestrini R."/>
            <person name="Charron P."/>
            <person name="Duensing N."/>
            <person name="Frei-dit-Frey N."/>
            <person name="Gianinazzi-Pearson V."/>
            <person name="Gilbert B."/>
            <person name="Handa Y."/>
            <person name="Hijri M."/>
            <person name="Kaul R."/>
            <person name="Kawaguchi M."/>
            <person name="Krajinski F."/>
            <person name="Lammers P."/>
            <person name="Lapierre D."/>
            <person name="Masclaux F.G."/>
            <person name="Murat C."/>
            <person name="Morin E."/>
            <person name="Ndikumana S."/>
            <person name="Pagni M."/>
            <person name="Petitpierre D."/>
            <person name="Requena N."/>
            <person name="Rosikiewicz P."/>
            <person name="Riley R."/>
            <person name="Saito K."/>
            <person name="San Clemente H."/>
            <person name="Shapiro H."/>
            <person name="van Tuinen D."/>
            <person name="Becard G."/>
            <person name="Bonfante P."/>
            <person name="Paszkowski U."/>
            <person name="Shachar-Hill Y."/>
            <person name="Young J.P."/>
            <person name="Sanders I.R."/>
            <person name="Henrissat B."/>
            <person name="Rensing S.A."/>
            <person name="Grigoriev I.V."/>
            <person name="Corradi N."/>
            <person name="Roux C."/>
            <person name="Martin F."/>
        </authorList>
    </citation>
    <scope>NUCLEOTIDE SEQUENCE</scope>
    <source>
        <strain evidence="1">DAOM 197198</strain>
    </source>
</reference>
<name>U9SQJ4_RHIID</name>
<sequence>MTPDMGVTNEEAFFSNFRHCSALFSKKFDQGIPSGCITPFDSLCKRDSCSESLWDSVKTLVLAEIEVFACASDAISLIGFRSLRNGIPIPFIWEANIYLVLYVPTSKRVIQLKVGIKRNLSSLSSGLVEWKPSIILTAGFEGVSVKFA</sequence>
<dbReference type="EMBL" id="KI298998">
    <property type="protein sequence ID" value="ERZ98169.1"/>
    <property type="molecule type" value="Genomic_DNA"/>
</dbReference>
<organism evidence="1">
    <name type="scientific">Rhizophagus irregularis (strain DAOM 181602 / DAOM 197198 / MUCL 43194)</name>
    <name type="common">Arbuscular mycorrhizal fungus</name>
    <name type="synonym">Glomus intraradices</name>
    <dbReference type="NCBI Taxonomy" id="747089"/>
    <lineage>
        <taxon>Eukaryota</taxon>
        <taxon>Fungi</taxon>
        <taxon>Fungi incertae sedis</taxon>
        <taxon>Mucoromycota</taxon>
        <taxon>Glomeromycotina</taxon>
        <taxon>Glomeromycetes</taxon>
        <taxon>Glomerales</taxon>
        <taxon>Glomeraceae</taxon>
        <taxon>Rhizophagus</taxon>
    </lineage>
</organism>
<protein>
    <submittedName>
        <fullName evidence="1">Uncharacterized protein</fullName>
    </submittedName>
</protein>
<accession>U9SQJ4</accession>